<evidence type="ECO:0000259" key="7">
    <source>
        <dbReference type="Pfam" id="PF00933"/>
    </source>
</evidence>
<dbReference type="InterPro" id="IPR050226">
    <property type="entry name" value="NagZ_Beta-hexosaminidase"/>
</dbReference>
<dbReference type="RefSeq" id="WP_058446043.1">
    <property type="nucleotide sequence ID" value="NZ_CAAAHT010000002.1"/>
</dbReference>
<sequence length="385" mass="42743">MKCFRILAVICVLFITHSAIADEVSLRDKIGQMLIIGFDGKIVDRNSPVIKAINEDNIGGVILFDYNQRTQTFDKNIASSTQVKELNHYLQWSNSRANERQHRPQLPLLISVDYEGGEVDRLNKNYGFPGTVAAELVGKMGLEKAGQIADTMGATLELAGFNLNFAPDLDVNINPDNPIIAKLKRSFSANPAEVARYGRIFSHYFLQHGVQCAYKHFPGHGSANADSHLGFVDVTDTWQESELEPFKLLSRSNDTCGMIMTAHIVNRNLDKSGLPATLSHQVLTELLREQLHFNGVIITDDMEMKAISANFALEDALTLAINAGADMFIFGNQLSESPQDPKVVIDIIEARVKTGKIKASRIDEAYRHITAFKRSIIRKTNAVSQ</sequence>
<dbReference type="InterPro" id="IPR017853">
    <property type="entry name" value="GH"/>
</dbReference>
<protein>
    <recommendedName>
        <fullName evidence="3">beta-N-acetylhexosaminidase</fullName>
        <ecNumber evidence="3">3.2.1.52</ecNumber>
    </recommendedName>
</protein>
<dbReference type="EC" id="3.2.1.52" evidence="3"/>
<evidence type="ECO:0000313" key="8">
    <source>
        <dbReference type="EMBL" id="KTC96932.1"/>
    </source>
</evidence>
<evidence type="ECO:0000313" key="11">
    <source>
        <dbReference type="Proteomes" id="UP000251942"/>
    </source>
</evidence>
<evidence type="ECO:0000313" key="9">
    <source>
        <dbReference type="EMBL" id="SPX61029.1"/>
    </source>
</evidence>
<comment type="similarity">
    <text evidence="2">Belongs to the glycosyl hydrolase 3 family.</text>
</comment>
<dbReference type="GO" id="GO:0009254">
    <property type="term" value="P:peptidoglycan turnover"/>
    <property type="evidence" value="ECO:0007669"/>
    <property type="project" value="TreeGrafter"/>
</dbReference>
<evidence type="ECO:0000256" key="3">
    <source>
        <dbReference type="ARBA" id="ARBA00012663"/>
    </source>
</evidence>
<dbReference type="GO" id="GO:0005975">
    <property type="term" value="P:carbohydrate metabolic process"/>
    <property type="evidence" value="ECO:0007669"/>
    <property type="project" value="InterPro"/>
</dbReference>
<evidence type="ECO:0000313" key="10">
    <source>
        <dbReference type="Proteomes" id="UP000054698"/>
    </source>
</evidence>
<dbReference type="PANTHER" id="PTHR30480:SF13">
    <property type="entry name" value="BETA-HEXOSAMINIDASE"/>
    <property type="match status" value="1"/>
</dbReference>
<evidence type="ECO:0000256" key="4">
    <source>
        <dbReference type="ARBA" id="ARBA00022801"/>
    </source>
</evidence>
<evidence type="ECO:0000256" key="6">
    <source>
        <dbReference type="SAM" id="SignalP"/>
    </source>
</evidence>
<evidence type="ECO:0000256" key="5">
    <source>
        <dbReference type="ARBA" id="ARBA00023295"/>
    </source>
</evidence>
<dbReference type="EMBL" id="UASS01000014">
    <property type="protein sequence ID" value="SPX61029.1"/>
    <property type="molecule type" value="Genomic_DNA"/>
</dbReference>
<feature type="chain" id="PRO_5033245362" description="beta-N-acetylhexosaminidase" evidence="6">
    <location>
        <begin position="22"/>
        <end position="385"/>
    </location>
</feature>
<dbReference type="Gene3D" id="3.20.20.300">
    <property type="entry name" value="Glycoside hydrolase, family 3, N-terminal domain"/>
    <property type="match status" value="1"/>
</dbReference>
<dbReference type="Pfam" id="PF00933">
    <property type="entry name" value="Glyco_hydro_3"/>
    <property type="match status" value="1"/>
</dbReference>
<dbReference type="Proteomes" id="UP000251942">
    <property type="component" value="Unassembled WGS sequence"/>
</dbReference>
<dbReference type="SUPFAM" id="SSF51445">
    <property type="entry name" value="(Trans)glycosidases"/>
    <property type="match status" value="1"/>
</dbReference>
<dbReference type="AlphaFoldDB" id="A0A0W0TMV5"/>
<evidence type="ECO:0000256" key="2">
    <source>
        <dbReference type="ARBA" id="ARBA00005336"/>
    </source>
</evidence>
<dbReference type="PANTHER" id="PTHR30480">
    <property type="entry name" value="BETA-HEXOSAMINIDASE-RELATED"/>
    <property type="match status" value="1"/>
</dbReference>
<proteinExistence type="inferred from homology"/>
<dbReference type="STRING" id="453.Lfee_1844"/>
<dbReference type="OrthoDB" id="9786661at2"/>
<gene>
    <name evidence="9" type="primary">ybbD</name>
    <name evidence="8" type="ORF">Lfee_1844</name>
    <name evidence="9" type="ORF">NCTC12022_01767</name>
</gene>
<reference evidence="8 10" key="1">
    <citation type="submission" date="2015-11" db="EMBL/GenBank/DDBJ databases">
        <title>Genomic analysis of 38 Legionella species identifies large and diverse effector repertoires.</title>
        <authorList>
            <person name="Burstein D."/>
            <person name="Amaro F."/>
            <person name="Zusman T."/>
            <person name="Lifshitz Z."/>
            <person name="Cohen O."/>
            <person name="Gilbert J.A."/>
            <person name="Pupko T."/>
            <person name="Shuman H.A."/>
            <person name="Segal G."/>
        </authorList>
    </citation>
    <scope>NUCLEOTIDE SEQUENCE [LARGE SCALE GENOMIC DNA]</scope>
    <source>
        <strain evidence="8 10">WO-44C</strain>
    </source>
</reference>
<organism evidence="8 10">
    <name type="scientific">Legionella feeleii</name>
    <dbReference type="NCBI Taxonomy" id="453"/>
    <lineage>
        <taxon>Bacteria</taxon>
        <taxon>Pseudomonadati</taxon>
        <taxon>Pseudomonadota</taxon>
        <taxon>Gammaproteobacteria</taxon>
        <taxon>Legionellales</taxon>
        <taxon>Legionellaceae</taxon>
        <taxon>Legionella</taxon>
    </lineage>
</organism>
<keyword evidence="6" id="KW-0732">Signal</keyword>
<dbReference type="GO" id="GO:0004563">
    <property type="term" value="F:beta-N-acetylhexosaminidase activity"/>
    <property type="evidence" value="ECO:0007669"/>
    <property type="project" value="UniProtKB-EC"/>
</dbReference>
<dbReference type="EMBL" id="LNYB01000080">
    <property type="protein sequence ID" value="KTC96932.1"/>
    <property type="molecule type" value="Genomic_DNA"/>
</dbReference>
<feature type="signal peptide" evidence="6">
    <location>
        <begin position="1"/>
        <end position="21"/>
    </location>
</feature>
<reference evidence="9 11" key="2">
    <citation type="submission" date="2018-06" db="EMBL/GenBank/DDBJ databases">
        <authorList>
            <consortium name="Pathogen Informatics"/>
            <person name="Doyle S."/>
        </authorList>
    </citation>
    <scope>NUCLEOTIDE SEQUENCE [LARGE SCALE GENOMIC DNA]</scope>
    <source>
        <strain evidence="9 11">NCTC12022</strain>
    </source>
</reference>
<dbReference type="InterPro" id="IPR001764">
    <property type="entry name" value="Glyco_hydro_3_N"/>
</dbReference>
<accession>A0A0W0TMV5</accession>
<name>A0A0W0TMV5_9GAMM</name>
<evidence type="ECO:0000256" key="1">
    <source>
        <dbReference type="ARBA" id="ARBA00001231"/>
    </source>
</evidence>
<feature type="domain" description="Glycoside hydrolase family 3 N-terminal" evidence="7">
    <location>
        <begin position="26"/>
        <end position="370"/>
    </location>
</feature>
<keyword evidence="10" id="KW-1185">Reference proteome</keyword>
<keyword evidence="4" id="KW-0378">Hydrolase</keyword>
<dbReference type="PATRIC" id="fig|453.4.peg.2025"/>
<dbReference type="InterPro" id="IPR036962">
    <property type="entry name" value="Glyco_hydro_3_N_sf"/>
</dbReference>
<keyword evidence="5" id="KW-0326">Glycosidase</keyword>
<dbReference type="Proteomes" id="UP000054698">
    <property type="component" value="Unassembled WGS sequence"/>
</dbReference>
<comment type="catalytic activity">
    <reaction evidence="1">
        <text>Hydrolysis of terminal non-reducing N-acetyl-D-hexosamine residues in N-acetyl-beta-D-hexosaminides.</text>
        <dbReference type="EC" id="3.2.1.52"/>
    </reaction>
</comment>